<sequence>MIRHCQVRIGTKELVAPDKFSKMLEDNLWDEEVFHLASTAVKQHACQRQLSRVNEVCQEAWPSLLRSNPITFSGDKNASLVAAATLVSKPSVAGLDSIESASITSATSPLATTTIPSGPVATASAAAAVAAAFFASNGSLIPCGSMGRSSNSSSNLSSPLSSRSEPRDPSPISSKSSSFSSNFSTPFSTSSSTTFTSASSFSSGSSYQLMTASSVASSSTSSSSSLEEANNTSPTHQFKTILCDKQASFLTSLLPHTLHTASLPPSATESVSVHSNALESRVGQFASDMGNMEIDNHGSNKSLPSTPTPLTSNVTSAPSLSANGPLDATALLHWGLSGNSFPLRTRNPATEAALSASFSSIWPVDSDEPTLGNSDMSFTSSLWQDFHQKFAQFYLASLNSQSTGDIELQLGQALEMDTHGPEEHVFSSAPARQGRNMIQSTVPSKVSPSSPKAFTSSPLSPGSPVLAGCAQSPGRQSSVAMPTTLLASSSLKMTDLASNLQSSPSLVSSGCPPDLPASRLSLSSFSIPSLLDELTRPSGQSRSGEAVPNGTATGRSVECQHRHKLRQSPGRYQCEVCSRSYSTMTGLARHADHFHRKEDQHSLGHPQGRKIQAGLLSSPDETKKSAFSNKSMMQRLTRRNAHVFSTGTPPDPACVSSEARLQVDLEAGIEVEGQETKMKLGTMREEEKDNLEPEEEDEEQEEEASASVATFDSDEAVHSLDRQYTCHLCAKVYFSMSALKMHIRTHTLPCKCTVCGKAFSRMWLLNGHLRTHTGEKPFACTVCQRAFADRSNLRAHMQTHSDVKRYRCIACGKTFSRMGLLTKHKLTACTATSLGKPQTPGSPVQNLSGHARQRNSFMHASPLDRPSTPPNLSMEHSLYPHHKHQHHHRSQSQRQHHPHQTHQQQGKRQPPSLHRMESATPASPINEVNGLQLHVDQYSLEDMYCRENQSPLGLTSSGSLSPPNLTSASAGSLLTSAILT</sequence>
<evidence type="ECO:0000256" key="8">
    <source>
        <dbReference type="ARBA" id="ARBA00037948"/>
    </source>
</evidence>
<feature type="compositionally biased region" description="Basic residues" evidence="10">
    <location>
        <begin position="879"/>
        <end position="900"/>
    </location>
</feature>
<feature type="region of interest" description="Disordered" evidence="10">
    <location>
        <begin position="859"/>
        <end position="930"/>
    </location>
</feature>
<evidence type="ECO:0000256" key="7">
    <source>
        <dbReference type="ARBA" id="ARBA00023242"/>
    </source>
</evidence>
<dbReference type="FunFam" id="3.30.160.60:FF:000260">
    <property type="entry name" value="Spalt-like transcription factor 1"/>
    <property type="match status" value="1"/>
</dbReference>
<feature type="compositionally biased region" description="Polar residues" evidence="10">
    <location>
        <begin position="297"/>
        <end position="319"/>
    </location>
</feature>
<dbReference type="AlphaFoldDB" id="A0A448WHS7"/>
<reference evidence="12" key="1">
    <citation type="submission" date="2018-11" db="EMBL/GenBank/DDBJ databases">
        <authorList>
            <consortium name="Pathogen Informatics"/>
        </authorList>
    </citation>
    <scope>NUCLEOTIDE SEQUENCE</scope>
</reference>
<feature type="compositionally biased region" description="Low complexity" evidence="10">
    <location>
        <begin position="152"/>
        <end position="163"/>
    </location>
</feature>
<comment type="subcellular location">
    <subcellularLocation>
        <location evidence="1">Nucleus</location>
    </subcellularLocation>
</comment>
<keyword evidence="5" id="KW-0862">Zinc</keyword>
<evidence type="ECO:0000313" key="12">
    <source>
        <dbReference type="EMBL" id="VEL12104.1"/>
    </source>
</evidence>
<feature type="domain" description="C2H2-type" evidence="11">
    <location>
        <begin position="724"/>
        <end position="747"/>
    </location>
</feature>
<name>A0A448WHS7_9PLAT</name>
<feature type="domain" description="C2H2-type" evidence="11">
    <location>
        <begin position="806"/>
        <end position="837"/>
    </location>
</feature>
<keyword evidence="2" id="KW-0479">Metal-binding</keyword>
<dbReference type="GO" id="GO:0000978">
    <property type="term" value="F:RNA polymerase II cis-regulatory region sequence-specific DNA binding"/>
    <property type="evidence" value="ECO:0007669"/>
    <property type="project" value="TreeGrafter"/>
</dbReference>
<organism evidence="12 13">
    <name type="scientific">Protopolystoma xenopodis</name>
    <dbReference type="NCBI Taxonomy" id="117903"/>
    <lineage>
        <taxon>Eukaryota</taxon>
        <taxon>Metazoa</taxon>
        <taxon>Spiralia</taxon>
        <taxon>Lophotrochozoa</taxon>
        <taxon>Platyhelminthes</taxon>
        <taxon>Monogenea</taxon>
        <taxon>Polyopisthocotylea</taxon>
        <taxon>Polystomatidea</taxon>
        <taxon>Polystomatidae</taxon>
        <taxon>Protopolystoma</taxon>
    </lineage>
</organism>
<evidence type="ECO:0000256" key="1">
    <source>
        <dbReference type="ARBA" id="ARBA00004123"/>
    </source>
</evidence>
<dbReference type="GO" id="GO:0000981">
    <property type="term" value="F:DNA-binding transcription factor activity, RNA polymerase II-specific"/>
    <property type="evidence" value="ECO:0007669"/>
    <property type="project" value="TreeGrafter"/>
</dbReference>
<keyword evidence="13" id="KW-1185">Reference proteome</keyword>
<evidence type="ECO:0000256" key="10">
    <source>
        <dbReference type="SAM" id="MobiDB-lite"/>
    </source>
</evidence>
<dbReference type="EMBL" id="CAAALY010013786">
    <property type="protein sequence ID" value="VEL12104.1"/>
    <property type="molecule type" value="Genomic_DNA"/>
</dbReference>
<evidence type="ECO:0000313" key="13">
    <source>
        <dbReference type="Proteomes" id="UP000784294"/>
    </source>
</evidence>
<dbReference type="PROSITE" id="PS00028">
    <property type="entry name" value="ZINC_FINGER_C2H2_1"/>
    <property type="match status" value="4"/>
</dbReference>
<evidence type="ECO:0000256" key="3">
    <source>
        <dbReference type="ARBA" id="ARBA00022737"/>
    </source>
</evidence>
<comment type="similarity">
    <text evidence="8">Belongs to the snail C2H2-type zinc-finger protein family.</text>
</comment>
<dbReference type="PANTHER" id="PTHR24388:SF54">
    <property type="entry name" value="PROTEIN ESCARGOT"/>
    <property type="match status" value="1"/>
</dbReference>
<keyword evidence="4 9" id="KW-0863">Zinc-finger</keyword>
<dbReference type="FunFam" id="3.30.160.60:FF:000043">
    <property type="entry name" value="Scratch family zinc finger 2"/>
    <property type="match status" value="1"/>
</dbReference>
<dbReference type="Gene3D" id="3.30.160.60">
    <property type="entry name" value="Classic Zinc Finger"/>
    <property type="match status" value="4"/>
</dbReference>
<feature type="region of interest" description="Disordered" evidence="10">
    <location>
        <begin position="152"/>
        <end position="182"/>
    </location>
</feature>
<evidence type="ECO:0000256" key="6">
    <source>
        <dbReference type="ARBA" id="ARBA00023125"/>
    </source>
</evidence>
<evidence type="ECO:0000256" key="9">
    <source>
        <dbReference type="PROSITE-ProRule" id="PRU00042"/>
    </source>
</evidence>
<dbReference type="GO" id="GO:0008270">
    <property type="term" value="F:zinc ion binding"/>
    <property type="evidence" value="ECO:0007669"/>
    <property type="project" value="UniProtKB-KW"/>
</dbReference>
<accession>A0A448WHS7</accession>
<dbReference type="FunFam" id="3.30.160.60:FF:000207">
    <property type="entry name" value="zinc finger protein SNAI2"/>
    <property type="match status" value="1"/>
</dbReference>
<feature type="region of interest" description="Disordered" evidence="10">
    <location>
        <begin position="533"/>
        <end position="565"/>
    </location>
</feature>
<dbReference type="InterPro" id="IPR050527">
    <property type="entry name" value="Snail/Krueppel_Znf"/>
</dbReference>
<evidence type="ECO:0000256" key="4">
    <source>
        <dbReference type="ARBA" id="ARBA00022771"/>
    </source>
</evidence>
<evidence type="ECO:0000256" key="5">
    <source>
        <dbReference type="ARBA" id="ARBA00022833"/>
    </source>
</evidence>
<dbReference type="InterPro" id="IPR013087">
    <property type="entry name" value="Znf_C2H2_type"/>
</dbReference>
<keyword evidence="7" id="KW-0539">Nucleus</keyword>
<keyword evidence="3" id="KW-0677">Repeat</keyword>
<dbReference type="InterPro" id="IPR036236">
    <property type="entry name" value="Znf_C2H2_sf"/>
</dbReference>
<feature type="region of interest" description="Disordered" evidence="10">
    <location>
        <begin position="441"/>
        <end position="478"/>
    </location>
</feature>
<comment type="caution">
    <text evidence="12">The sequence shown here is derived from an EMBL/GenBank/DDBJ whole genome shotgun (WGS) entry which is preliminary data.</text>
</comment>
<feature type="domain" description="C2H2-type" evidence="11">
    <location>
        <begin position="778"/>
        <end position="805"/>
    </location>
</feature>
<feature type="compositionally biased region" description="Basic and acidic residues" evidence="10">
    <location>
        <begin position="680"/>
        <end position="691"/>
    </location>
</feature>
<gene>
    <name evidence="12" type="ORF">PXEA_LOCUS5544</name>
</gene>
<protein>
    <recommendedName>
        <fullName evidence="11">C2H2-type domain-containing protein</fullName>
    </recommendedName>
</protein>
<dbReference type="Pfam" id="PF00096">
    <property type="entry name" value="zf-C2H2"/>
    <property type="match status" value="3"/>
</dbReference>
<evidence type="ECO:0000259" key="11">
    <source>
        <dbReference type="PROSITE" id="PS50157"/>
    </source>
</evidence>
<dbReference type="PANTHER" id="PTHR24388">
    <property type="entry name" value="ZINC FINGER PROTEIN"/>
    <property type="match status" value="1"/>
</dbReference>
<feature type="compositionally biased region" description="Low complexity" evidence="10">
    <location>
        <begin position="442"/>
        <end position="452"/>
    </location>
</feature>
<evidence type="ECO:0000256" key="2">
    <source>
        <dbReference type="ARBA" id="ARBA00022723"/>
    </source>
</evidence>
<proteinExistence type="inferred from homology"/>
<dbReference type="OrthoDB" id="5428132at2759"/>
<dbReference type="SUPFAM" id="SSF57667">
    <property type="entry name" value="beta-beta-alpha zinc fingers"/>
    <property type="match status" value="3"/>
</dbReference>
<feature type="domain" description="C2H2-type" evidence="11">
    <location>
        <begin position="750"/>
        <end position="777"/>
    </location>
</feature>
<feature type="compositionally biased region" description="Acidic residues" evidence="10">
    <location>
        <begin position="692"/>
        <end position="704"/>
    </location>
</feature>
<feature type="domain" description="C2H2-type" evidence="11">
    <location>
        <begin position="572"/>
        <end position="600"/>
    </location>
</feature>
<feature type="region of interest" description="Disordered" evidence="10">
    <location>
        <begin position="291"/>
        <end position="319"/>
    </location>
</feature>
<dbReference type="GO" id="GO:0005634">
    <property type="term" value="C:nucleus"/>
    <property type="evidence" value="ECO:0007669"/>
    <property type="project" value="UniProtKB-SubCell"/>
</dbReference>
<keyword evidence="6" id="KW-0238">DNA-binding</keyword>
<dbReference type="PROSITE" id="PS50157">
    <property type="entry name" value="ZINC_FINGER_C2H2_2"/>
    <property type="match status" value="5"/>
</dbReference>
<dbReference type="SMART" id="SM00355">
    <property type="entry name" value="ZnF_C2H2"/>
    <property type="match status" value="5"/>
</dbReference>
<dbReference type="Proteomes" id="UP000784294">
    <property type="component" value="Unassembled WGS sequence"/>
</dbReference>
<feature type="region of interest" description="Disordered" evidence="10">
    <location>
        <begin position="680"/>
        <end position="712"/>
    </location>
</feature>
<feature type="compositionally biased region" description="Low complexity" evidence="10">
    <location>
        <begin position="170"/>
        <end position="182"/>
    </location>
</feature>